<feature type="region of interest" description="Disordered" evidence="1">
    <location>
        <begin position="301"/>
        <end position="325"/>
    </location>
</feature>
<evidence type="ECO:0000313" key="3">
    <source>
        <dbReference type="Proteomes" id="UP001218188"/>
    </source>
</evidence>
<dbReference type="EMBL" id="JARJCM010000302">
    <property type="protein sequence ID" value="KAJ7019233.1"/>
    <property type="molecule type" value="Genomic_DNA"/>
</dbReference>
<dbReference type="Proteomes" id="UP001218188">
    <property type="component" value="Unassembled WGS sequence"/>
</dbReference>
<dbReference type="AlphaFoldDB" id="A0AAD6S2F7"/>
<evidence type="ECO:0000256" key="1">
    <source>
        <dbReference type="SAM" id="MobiDB-lite"/>
    </source>
</evidence>
<sequence>MDASAHCRFVDTNVVWPANRFFIPDGGLRTFLLENLRFKTFLVMMAVFPDAYAHRTVVAMPGEHIIEIRARVHEIVTHMFYASQVRQNEFRISYEPLPIPAESAWMFHIVLVLIRVISFDGDRDVVPAMDRRNMDTTEGAVAVAQASFFLGAALTTFLKEKSEGLSPDLDYPQYDIHSRVSNNFVVRTTVEGHNPIVQDDTIGDTARINRILSGWREHSVGCGFKEDHECKPFPMTAQPEEYELAARACGIVAAVDSVHRIVLKKGPTRQSLRTLANRLDNVSAPLERTNFFVKQEEEVLSEASHGSMPSLISMSDSEGPSSLSS</sequence>
<keyword evidence="3" id="KW-1185">Reference proteome</keyword>
<name>A0AAD6S2F7_9AGAR</name>
<reference evidence="2" key="1">
    <citation type="submission" date="2023-03" db="EMBL/GenBank/DDBJ databases">
        <title>Massive genome expansion in bonnet fungi (Mycena s.s.) driven by repeated elements and novel gene families across ecological guilds.</title>
        <authorList>
            <consortium name="Lawrence Berkeley National Laboratory"/>
            <person name="Harder C.B."/>
            <person name="Miyauchi S."/>
            <person name="Viragh M."/>
            <person name="Kuo A."/>
            <person name="Thoen E."/>
            <person name="Andreopoulos B."/>
            <person name="Lu D."/>
            <person name="Skrede I."/>
            <person name="Drula E."/>
            <person name="Henrissat B."/>
            <person name="Morin E."/>
            <person name="Kohler A."/>
            <person name="Barry K."/>
            <person name="LaButti K."/>
            <person name="Morin E."/>
            <person name="Salamov A."/>
            <person name="Lipzen A."/>
            <person name="Mereny Z."/>
            <person name="Hegedus B."/>
            <person name="Baldrian P."/>
            <person name="Stursova M."/>
            <person name="Weitz H."/>
            <person name="Taylor A."/>
            <person name="Grigoriev I.V."/>
            <person name="Nagy L.G."/>
            <person name="Martin F."/>
            <person name="Kauserud H."/>
        </authorList>
    </citation>
    <scope>NUCLEOTIDE SEQUENCE</scope>
    <source>
        <strain evidence="2">CBHHK200</strain>
    </source>
</reference>
<protein>
    <submittedName>
        <fullName evidence="2">Uncharacterized protein</fullName>
    </submittedName>
</protein>
<gene>
    <name evidence="2" type="ORF">C8F04DRAFT_1276548</name>
</gene>
<evidence type="ECO:0000313" key="2">
    <source>
        <dbReference type="EMBL" id="KAJ7019233.1"/>
    </source>
</evidence>
<feature type="compositionally biased region" description="Polar residues" evidence="1">
    <location>
        <begin position="310"/>
        <end position="325"/>
    </location>
</feature>
<accession>A0AAD6S2F7</accession>
<proteinExistence type="predicted"/>
<organism evidence="2 3">
    <name type="scientific">Mycena alexandri</name>
    <dbReference type="NCBI Taxonomy" id="1745969"/>
    <lineage>
        <taxon>Eukaryota</taxon>
        <taxon>Fungi</taxon>
        <taxon>Dikarya</taxon>
        <taxon>Basidiomycota</taxon>
        <taxon>Agaricomycotina</taxon>
        <taxon>Agaricomycetes</taxon>
        <taxon>Agaricomycetidae</taxon>
        <taxon>Agaricales</taxon>
        <taxon>Marasmiineae</taxon>
        <taxon>Mycenaceae</taxon>
        <taxon>Mycena</taxon>
    </lineage>
</organism>
<comment type="caution">
    <text evidence="2">The sequence shown here is derived from an EMBL/GenBank/DDBJ whole genome shotgun (WGS) entry which is preliminary data.</text>
</comment>